<proteinExistence type="predicted"/>
<gene>
    <name evidence="2" type="ORF">CH35J_011236</name>
</gene>
<dbReference type="EMBL" id="MWPZ01000010">
    <property type="protein sequence ID" value="TIC91059.1"/>
    <property type="molecule type" value="Genomic_DNA"/>
</dbReference>
<dbReference type="OrthoDB" id="545169at2759"/>
<sequence length="433" mass="48662">MDTEMPNLTHLGSPIPQMAPSHLFGYAALVSKSWASTTIAVALVAGWVALCASLRFRRIANFQKKMGFTDRGSLASMTNSQAHLIIKNLIEFEFPKMYILSLQFAIFKTYGFESISRLIVATKNLADPANAQKRYEDTTVLFGEFSLNPPTSERALKAISRMNYLHSRYIAAGQISNADFLYTLAVCVTEPIRFMRLYEWRALSDMEICAIGTHWKAIGDAMDIQYKGFLRRQSWVDGIEFVEDITAWAAEYEIAEMKPARVNLQASSQLTEMLLFHVPDFAKSFAREVLYVLMGDRVRAAFCFPEPGIVACLTAYAALVVRRFIVRHLMLPRFIPVVFFSEPDPDTGRILHHDYLVHPYYNPATFWNRWGPIGLATRLLGGTVPGPEKMMPQGFLFEDIGPKDKMGKGSAELAEGVELLQGLRRGACPFSAP</sequence>
<keyword evidence="1" id="KW-0472">Membrane</keyword>
<accession>A0A4T0VGD1</accession>
<dbReference type="InterPro" id="IPR046366">
    <property type="entry name" value="MPAB"/>
</dbReference>
<dbReference type="PANTHER" id="PTHR36124">
    <property type="match status" value="1"/>
</dbReference>
<evidence type="ECO:0000313" key="3">
    <source>
        <dbReference type="Proteomes" id="UP000305883"/>
    </source>
</evidence>
<dbReference type="GO" id="GO:0016491">
    <property type="term" value="F:oxidoreductase activity"/>
    <property type="evidence" value="ECO:0007669"/>
    <property type="project" value="InterPro"/>
</dbReference>
<evidence type="ECO:0000313" key="2">
    <source>
        <dbReference type="EMBL" id="TIC91059.1"/>
    </source>
</evidence>
<keyword evidence="1" id="KW-1133">Transmembrane helix</keyword>
<name>A0A4T0VGD1_9PEZI</name>
<protein>
    <submittedName>
        <fullName evidence="2">Mycophenolic acid synthesis protein B</fullName>
    </submittedName>
</protein>
<evidence type="ECO:0000256" key="1">
    <source>
        <dbReference type="SAM" id="Phobius"/>
    </source>
</evidence>
<dbReference type="AlphaFoldDB" id="A0A4T0VGD1"/>
<comment type="caution">
    <text evidence="2">The sequence shown here is derived from an EMBL/GenBank/DDBJ whole genome shotgun (WGS) entry which is preliminary data.</text>
</comment>
<keyword evidence="1" id="KW-0812">Transmembrane</keyword>
<reference evidence="2 3" key="1">
    <citation type="journal article" date="2019" name="Genome Biol. Evol.">
        <title>Genomic Plasticity Mediated by Transposable Elements in the Plant Pathogenic Fungus Colletotrichum higginsianum.</title>
        <authorList>
            <person name="Tsushima A."/>
            <person name="Gan P."/>
            <person name="Kumakura N."/>
            <person name="Narusaka M."/>
            <person name="Takano Y."/>
            <person name="Narusaka Y."/>
            <person name="Shirasu K."/>
        </authorList>
    </citation>
    <scope>NUCLEOTIDE SEQUENCE [LARGE SCALE GENOMIC DNA]</scope>
    <source>
        <strain evidence="2 3">MAFF305635-RFP</strain>
    </source>
</reference>
<organism evidence="2 3">
    <name type="scientific">Colletotrichum higginsianum</name>
    <dbReference type="NCBI Taxonomy" id="80884"/>
    <lineage>
        <taxon>Eukaryota</taxon>
        <taxon>Fungi</taxon>
        <taxon>Dikarya</taxon>
        <taxon>Ascomycota</taxon>
        <taxon>Pezizomycotina</taxon>
        <taxon>Sordariomycetes</taxon>
        <taxon>Hypocreomycetidae</taxon>
        <taxon>Glomerellales</taxon>
        <taxon>Glomerellaceae</taxon>
        <taxon>Colletotrichum</taxon>
        <taxon>Colletotrichum destructivum species complex</taxon>
    </lineage>
</organism>
<dbReference type="PANTHER" id="PTHR36124:SF1">
    <property type="entry name" value="ER-BOUND OXYGENASE MPAB_MPAB'_RUBBER OXYGENASE CATALYTIC DOMAIN-CONTAINING PROTEIN"/>
    <property type="match status" value="1"/>
</dbReference>
<dbReference type="Proteomes" id="UP000305883">
    <property type="component" value="Unassembled WGS sequence"/>
</dbReference>
<feature type="transmembrane region" description="Helical" evidence="1">
    <location>
        <begin position="34"/>
        <end position="56"/>
    </location>
</feature>